<sequence length="191" mass="21009">MFLSRSAVAVARRAAVSPIVRRSFTASVIRRDAGAKNVEPHASVGQKLKTFGDIKTEDDLVGPGAAPGSVPTDLEQSTGLERLEILGKMEGVDIFDMRPLDASRKGTLDNPIMVKSAGDEQYAGCTGYPADSHVVTWLGMNRERPIERCPECGSVYKMEYVGPQDDHHGHHDHHGYEEPKTFADFVKPEYR</sequence>
<dbReference type="Gene3D" id="2.60.11.10">
    <property type="entry name" value="Cytochrome c oxidase, subunit Vb"/>
    <property type="match status" value="1"/>
</dbReference>
<feature type="binding site" evidence="12">
    <location>
        <position position="133"/>
    </location>
    <ligand>
        <name>Zn(2+)</name>
        <dbReference type="ChEBI" id="CHEBI:29105"/>
    </ligand>
</feature>
<dbReference type="PROSITE" id="PS51359">
    <property type="entry name" value="COX5B_2"/>
    <property type="match status" value="1"/>
</dbReference>
<keyword evidence="8" id="KW-0496">Mitochondrion</keyword>
<evidence type="ECO:0000256" key="11">
    <source>
        <dbReference type="ARBA" id="ARBA00070613"/>
    </source>
</evidence>
<dbReference type="SUPFAM" id="SSF57802">
    <property type="entry name" value="Rubredoxin-like"/>
    <property type="match status" value="1"/>
</dbReference>
<dbReference type="STRING" id="1229662.W3WPG7"/>
<dbReference type="GO" id="GO:0005743">
    <property type="term" value="C:mitochondrial inner membrane"/>
    <property type="evidence" value="ECO:0007669"/>
    <property type="project" value="UniProtKB-SubCell"/>
</dbReference>
<dbReference type="OrthoDB" id="10249250at2759"/>
<feature type="binding site" evidence="12">
    <location>
        <position position="152"/>
    </location>
    <ligand>
        <name>Zn(2+)</name>
        <dbReference type="ChEBI" id="CHEBI:29105"/>
    </ligand>
</feature>
<keyword evidence="14" id="KW-1185">Reference proteome</keyword>
<dbReference type="GO" id="GO:0045277">
    <property type="term" value="C:respiratory chain complex IV"/>
    <property type="evidence" value="ECO:0007669"/>
    <property type="project" value="EnsemblFungi"/>
</dbReference>
<feature type="binding site" evidence="12">
    <location>
        <position position="125"/>
    </location>
    <ligand>
        <name>Zn(2+)</name>
        <dbReference type="ChEBI" id="CHEBI:29105"/>
    </ligand>
</feature>
<proteinExistence type="inferred from homology"/>
<dbReference type="Pfam" id="PF01215">
    <property type="entry name" value="COX5B"/>
    <property type="match status" value="1"/>
</dbReference>
<evidence type="ECO:0000256" key="7">
    <source>
        <dbReference type="ARBA" id="ARBA00022946"/>
    </source>
</evidence>
<comment type="subcellular location">
    <subcellularLocation>
        <location evidence="1">Mitochondrion inner membrane</location>
        <topology evidence="1">Peripheral membrane protein</topology>
        <orientation evidence="1">Matrix side</orientation>
    </subcellularLocation>
</comment>
<dbReference type="OMA" id="DHKPYWM"/>
<keyword evidence="6 12" id="KW-0862">Zinc</keyword>
<dbReference type="GeneID" id="19277695"/>
<dbReference type="eggNOG" id="KOG3352">
    <property type="taxonomic scope" value="Eukaryota"/>
</dbReference>
<evidence type="ECO:0000313" key="14">
    <source>
        <dbReference type="Proteomes" id="UP000030651"/>
    </source>
</evidence>
<dbReference type="HOGENOM" id="CLU_091071_0_0_1"/>
<dbReference type="PANTHER" id="PTHR10122:SF0">
    <property type="entry name" value="CYTOCHROME C OXIDASE SUBUNIT 5B, ISOFORM A-RELATED"/>
    <property type="match status" value="1"/>
</dbReference>
<evidence type="ECO:0000256" key="5">
    <source>
        <dbReference type="ARBA" id="ARBA00022792"/>
    </source>
</evidence>
<feature type="binding site" evidence="12">
    <location>
        <position position="149"/>
    </location>
    <ligand>
        <name>Zn(2+)</name>
        <dbReference type="ChEBI" id="CHEBI:29105"/>
    </ligand>
</feature>
<dbReference type="AlphaFoldDB" id="W3WPG7"/>
<dbReference type="GO" id="GO:0033617">
    <property type="term" value="P:mitochondrial respiratory chain complex IV assembly"/>
    <property type="evidence" value="ECO:0007669"/>
    <property type="project" value="EnsemblFungi"/>
</dbReference>
<evidence type="ECO:0000256" key="8">
    <source>
        <dbReference type="ARBA" id="ARBA00023128"/>
    </source>
</evidence>
<name>W3WPG7_PESFW</name>
<comment type="pathway">
    <text evidence="2">Energy metabolism; oxidative phosphorylation.</text>
</comment>
<dbReference type="GO" id="GO:0004129">
    <property type="term" value="F:cytochrome-c oxidase activity"/>
    <property type="evidence" value="ECO:0007669"/>
    <property type="project" value="EnsemblFungi"/>
</dbReference>
<dbReference type="GO" id="GO:0008270">
    <property type="term" value="F:zinc ion binding"/>
    <property type="evidence" value="ECO:0007669"/>
    <property type="project" value="EnsemblFungi"/>
</dbReference>
<dbReference type="Proteomes" id="UP000030651">
    <property type="component" value="Unassembled WGS sequence"/>
</dbReference>
<gene>
    <name evidence="13" type="ORF">PFICI_12682</name>
</gene>
<dbReference type="FunCoup" id="W3WPG7">
    <property type="interactions" value="429"/>
</dbReference>
<evidence type="ECO:0000256" key="12">
    <source>
        <dbReference type="PIRSR" id="PIRSR602124-2"/>
    </source>
</evidence>
<evidence type="ECO:0000256" key="2">
    <source>
        <dbReference type="ARBA" id="ARBA00004673"/>
    </source>
</evidence>
<evidence type="ECO:0000256" key="1">
    <source>
        <dbReference type="ARBA" id="ARBA00004443"/>
    </source>
</evidence>
<evidence type="ECO:0000256" key="4">
    <source>
        <dbReference type="ARBA" id="ARBA00022723"/>
    </source>
</evidence>
<dbReference type="KEGG" id="pfy:PFICI_12682"/>
<dbReference type="RefSeq" id="XP_007839454.1">
    <property type="nucleotide sequence ID" value="XM_007841263.1"/>
</dbReference>
<protein>
    <recommendedName>
        <fullName evidence="11">Cytochrome c oxidase subunit 4, mitochondrial</fullName>
    </recommendedName>
    <alternativeName>
        <fullName evidence="10">Cytochrome c oxidase polypeptide IV</fullName>
    </alternativeName>
</protein>
<keyword evidence="7" id="KW-0809">Transit peptide</keyword>
<keyword evidence="5" id="KW-0999">Mitochondrion inner membrane</keyword>
<evidence type="ECO:0000313" key="13">
    <source>
        <dbReference type="EMBL" id="ETS75738.1"/>
    </source>
</evidence>
<dbReference type="InParanoid" id="W3WPG7"/>
<dbReference type="PANTHER" id="PTHR10122">
    <property type="entry name" value="CYTOCHROME C OXIDASE SUBUNIT 5B, MITOCHONDRIAL"/>
    <property type="match status" value="1"/>
</dbReference>
<dbReference type="GO" id="GO:1990145">
    <property type="term" value="P:maintenance of translational fidelity"/>
    <property type="evidence" value="ECO:0007669"/>
    <property type="project" value="EnsemblFungi"/>
</dbReference>
<evidence type="ECO:0000256" key="6">
    <source>
        <dbReference type="ARBA" id="ARBA00022833"/>
    </source>
</evidence>
<accession>W3WPG7</accession>
<organism evidence="13 14">
    <name type="scientific">Pestalotiopsis fici (strain W106-1 / CGMCC3.15140)</name>
    <dbReference type="NCBI Taxonomy" id="1229662"/>
    <lineage>
        <taxon>Eukaryota</taxon>
        <taxon>Fungi</taxon>
        <taxon>Dikarya</taxon>
        <taxon>Ascomycota</taxon>
        <taxon>Pezizomycotina</taxon>
        <taxon>Sordariomycetes</taxon>
        <taxon>Xylariomycetidae</taxon>
        <taxon>Amphisphaeriales</taxon>
        <taxon>Sporocadaceae</taxon>
        <taxon>Pestalotiopsis</taxon>
    </lineage>
</organism>
<keyword evidence="4 12" id="KW-0479">Metal-binding</keyword>
<dbReference type="FunFam" id="2.60.11.10:FF:000003">
    <property type="entry name" value="Cytochrome c oxidase subunit IV"/>
    <property type="match status" value="1"/>
</dbReference>
<evidence type="ECO:0000256" key="9">
    <source>
        <dbReference type="ARBA" id="ARBA00023136"/>
    </source>
</evidence>
<reference evidence="14" key="1">
    <citation type="journal article" date="2015" name="BMC Genomics">
        <title>Genomic and transcriptomic analysis of the endophytic fungus Pestalotiopsis fici reveals its lifestyle and high potential for synthesis of natural products.</title>
        <authorList>
            <person name="Wang X."/>
            <person name="Zhang X."/>
            <person name="Liu L."/>
            <person name="Xiang M."/>
            <person name="Wang W."/>
            <person name="Sun X."/>
            <person name="Che Y."/>
            <person name="Guo L."/>
            <person name="Liu G."/>
            <person name="Guo L."/>
            <person name="Wang C."/>
            <person name="Yin W.B."/>
            <person name="Stadler M."/>
            <person name="Zhang X."/>
            <person name="Liu X."/>
        </authorList>
    </citation>
    <scope>NUCLEOTIDE SEQUENCE [LARGE SCALE GENOMIC DNA]</scope>
    <source>
        <strain evidence="14">W106-1 / CGMCC3.15140</strain>
    </source>
</reference>
<dbReference type="GO" id="GO:0006123">
    <property type="term" value="P:mitochondrial electron transport, cytochrome c to oxygen"/>
    <property type="evidence" value="ECO:0007669"/>
    <property type="project" value="EnsemblFungi"/>
</dbReference>
<comment type="similarity">
    <text evidence="3">Belongs to the cytochrome c oxidase subunit 5B family.</text>
</comment>
<dbReference type="CDD" id="cd00924">
    <property type="entry name" value="Cyt_c_Oxidase_Vb"/>
    <property type="match status" value="1"/>
</dbReference>
<keyword evidence="9" id="KW-0472">Membrane</keyword>
<evidence type="ECO:0000256" key="3">
    <source>
        <dbReference type="ARBA" id="ARBA00010292"/>
    </source>
</evidence>
<dbReference type="InterPro" id="IPR002124">
    <property type="entry name" value="Cyt_c_oxidase_su5b"/>
</dbReference>
<evidence type="ECO:0000256" key="10">
    <source>
        <dbReference type="ARBA" id="ARBA00031366"/>
    </source>
</evidence>
<dbReference type="InterPro" id="IPR036972">
    <property type="entry name" value="Cyt_c_oxidase_su5b_sf"/>
</dbReference>
<dbReference type="EMBL" id="KI912118">
    <property type="protein sequence ID" value="ETS75738.1"/>
    <property type="molecule type" value="Genomic_DNA"/>
</dbReference>